<organism evidence="1 2">
    <name type="scientific">Catellatospora methionotrophica</name>
    <dbReference type="NCBI Taxonomy" id="121620"/>
    <lineage>
        <taxon>Bacteria</taxon>
        <taxon>Bacillati</taxon>
        <taxon>Actinomycetota</taxon>
        <taxon>Actinomycetes</taxon>
        <taxon>Micromonosporales</taxon>
        <taxon>Micromonosporaceae</taxon>
        <taxon>Catellatospora</taxon>
    </lineage>
</organism>
<accession>A0A8J3LDT9</accession>
<gene>
    <name evidence="1" type="ORF">Cme02nite_51010</name>
</gene>
<dbReference type="Proteomes" id="UP000660339">
    <property type="component" value="Unassembled WGS sequence"/>
</dbReference>
<dbReference type="RefSeq" id="WP_166379162.1">
    <property type="nucleotide sequence ID" value="NZ_BAAATT010000005.1"/>
</dbReference>
<evidence type="ECO:0008006" key="3">
    <source>
        <dbReference type="Google" id="ProtNLM"/>
    </source>
</evidence>
<comment type="caution">
    <text evidence="1">The sequence shown here is derived from an EMBL/GenBank/DDBJ whole genome shotgun (WGS) entry which is preliminary data.</text>
</comment>
<name>A0A8J3LDT9_9ACTN</name>
<evidence type="ECO:0000313" key="2">
    <source>
        <dbReference type="Proteomes" id="UP000660339"/>
    </source>
</evidence>
<keyword evidence="2" id="KW-1185">Reference proteome</keyword>
<proteinExistence type="predicted"/>
<sequence>MGAEVTVVTDALLDEAAKWRDLSDQVAPVRNAADGLGLGVTAFFIGDMNALVHSQAYNDFQEFMVTVLSGAAVEFDQVAGALVKIAKEYDKADAFASLDLNQIYSA</sequence>
<dbReference type="EMBL" id="BONJ01000028">
    <property type="protein sequence ID" value="GIG16769.1"/>
    <property type="molecule type" value="Genomic_DNA"/>
</dbReference>
<dbReference type="AlphaFoldDB" id="A0A8J3LDT9"/>
<evidence type="ECO:0000313" key="1">
    <source>
        <dbReference type="EMBL" id="GIG16769.1"/>
    </source>
</evidence>
<reference evidence="1" key="1">
    <citation type="submission" date="2021-01" db="EMBL/GenBank/DDBJ databases">
        <title>Whole genome shotgun sequence of Catellatospora methionotrophica NBRC 14553.</title>
        <authorList>
            <person name="Komaki H."/>
            <person name="Tamura T."/>
        </authorList>
    </citation>
    <scope>NUCLEOTIDE SEQUENCE</scope>
    <source>
        <strain evidence="1">NBRC 14553</strain>
    </source>
</reference>
<protein>
    <recommendedName>
        <fullName evidence="3">Excreted virulence factor EspC (Type VII ESX diderm)</fullName>
    </recommendedName>
</protein>